<dbReference type="InterPro" id="IPR003439">
    <property type="entry name" value="ABC_transporter-like_ATP-bd"/>
</dbReference>
<evidence type="ECO:0000259" key="9">
    <source>
        <dbReference type="PROSITE" id="PS50893"/>
    </source>
</evidence>
<evidence type="ECO:0000256" key="3">
    <source>
        <dbReference type="ARBA" id="ARBA00022692"/>
    </source>
</evidence>
<evidence type="ECO:0000256" key="7">
    <source>
        <dbReference type="ARBA" id="ARBA00023136"/>
    </source>
</evidence>
<dbReference type="InterPro" id="IPR039421">
    <property type="entry name" value="Type_1_exporter"/>
</dbReference>
<feature type="transmembrane region" description="Helical" evidence="8">
    <location>
        <begin position="141"/>
        <end position="162"/>
    </location>
</feature>
<dbReference type="SUPFAM" id="SSF90123">
    <property type="entry name" value="ABC transporter transmembrane region"/>
    <property type="match status" value="1"/>
</dbReference>
<name>A0ABZ0XS83_9BURK</name>
<evidence type="ECO:0000256" key="6">
    <source>
        <dbReference type="ARBA" id="ARBA00022989"/>
    </source>
</evidence>
<feature type="transmembrane region" description="Helical" evidence="8">
    <location>
        <begin position="44"/>
        <end position="65"/>
    </location>
</feature>
<dbReference type="EMBL" id="CP140152">
    <property type="protein sequence ID" value="WQH02605.1"/>
    <property type="molecule type" value="Genomic_DNA"/>
</dbReference>
<keyword evidence="5 11" id="KW-0067">ATP-binding</keyword>
<dbReference type="PROSITE" id="PS00211">
    <property type="entry name" value="ABC_TRANSPORTER_1"/>
    <property type="match status" value="1"/>
</dbReference>
<keyword evidence="4" id="KW-0547">Nucleotide-binding</keyword>
<dbReference type="SUPFAM" id="SSF52540">
    <property type="entry name" value="P-loop containing nucleoside triphosphate hydrolases"/>
    <property type="match status" value="1"/>
</dbReference>
<dbReference type="PANTHER" id="PTHR24221:SF654">
    <property type="entry name" value="ATP-BINDING CASSETTE SUB-FAMILY B MEMBER 6"/>
    <property type="match status" value="1"/>
</dbReference>
<dbReference type="InterPro" id="IPR017871">
    <property type="entry name" value="ABC_transporter-like_CS"/>
</dbReference>
<proteinExistence type="predicted"/>
<evidence type="ECO:0000256" key="1">
    <source>
        <dbReference type="ARBA" id="ARBA00004651"/>
    </source>
</evidence>
<dbReference type="Proteomes" id="UP001326110">
    <property type="component" value="Chromosome"/>
</dbReference>
<sequence>MNAASHAALRQLLLAEPKRLLLGAVLAALTTLGGMALLGLSGWFITATAIAGMSASTAFMFDVFAPSAGIRLLALGRTGTRYAERLVTHDATFGALAELRVRLFRGWSLPDAASRLLRSPSKLLFRLTADIDALESLYLRLLVPAATALCAAALAGVVVAFMQWQLGVVLGLWLLVCGGAITLLLLKSAIRPGVARSRAVEALRARAIDLVAGQTELAMAGRLNAQCQALSRTDRALARADLALMQRDTCAGAAFGIAGSATLAAVLLAAAALVEYRAMPVPLAALAILIALAAMEPFAGLRRGALEAGRLWLAMKRLGPRLEQGLAPAGATANVIVAEGAAATGSVVTSATTSPETNVAAAATAAATTTTASTADTVSTKPIDANVAGPIDINTAGNASTGAAIVFEQVSAAQSGRTPVVHAIDLRIAPGERVALVGPSGAGKSTLLALMAGEIAPLDGSVHAAQACLFTQRTELFQDTVRDNLRLAAPDAGDDRLWHALQAAGLDAQVRAFGKGLDTMLGEGGLGLSGGQARRLALARLLLHPSRVWLLDEATEALDAATARDVLHGLDQHARAEGQTVIIATHLRREAALADRLVGVRNGRIAFDVRRGTQDFDAALAALRQD</sequence>
<dbReference type="PANTHER" id="PTHR24221">
    <property type="entry name" value="ATP-BINDING CASSETTE SUB-FAMILY B"/>
    <property type="match status" value="1"/>
</dbReference>
<dbReference type="PROSITE" id="PS50893">
    <property type="entry name" value="ABC_TRANSPORTER_2"/>
    <property type="match status" value="1"/>
</dbReference>
<dbReference type="InterPro" id="IPR011527">
    <property type="entry name" value="ABC1_TM_dom"/>
</dbReference>
<evidence type="ECO:0000259" key="10">
    <source>
        <dbReference type="PROSITE" id="PS50929"/>
    </source>
</evidence>
<evidence type="ECO:0000313" key="11">
    <source>
        <dbReference type="EMBL" id="WQH02605.1"/>
    </source>
</evidence>
<dbReference type="PROSITE" id="PS50929">
    <property type="entry name" value="ABC_TM1F"/>
    <property type="match status" value="1"/>
</dbReference>
<evidence type="ECO:0000256" key="8">
    <source>
        <dbReference type="SAM" id="Phobius"/>
    </source>
</evidence>
<feature type="transmembrane region" description="Helical" evidence="8">
    <location>
        <begin position="253"/>
        <end position="274"/>
    </location>
</feature>
<dbReference type="RefSeq" id="WP_019920029.1">
    <property type="nucleotide sequence ID" value="NZ_CP140152.1"/>
</dbReference>
<dbReference type="InterPro" id="IPR003593">
    <property type="entry name" value="AAA+_ATPase"/>
</dbReference>
<protein>
    <submittedName>
        <fullName evidence="11">ATP-binding cassette domain-containing protein</fullName>
    </submittedName>
</protein>
<evidence type="ECO:0000256" key="2">
    <source>
        <dbReference type="ARBA" id="ARBA00022475"/>
    </source>
</evidence>
<reference evidence="11 12" key="1">
    <citation type="submission" date="2023-11" db="EMBL/GenBank/DDBJ databases">
        <title>MicrobeMod: A computational toolkit for identifying prokaryotic methylation and restriction-modification with nanopore sequencing.</title>
        <authorList>
            <person name="Crits-Christoph A."/>
            <person name="Kang S.C."/>
            <person name="Lee H."/>
            <person name="Ostrov N."/>
        </authorList>
    </citation>
    <scope>NUCLEOTIDE SEQUENCE [LARGE SCALE GENOMIC DNA]</scope>
    <source>
        <strain evidence="11 12">ATCC 25935</strain>
    </source>
</reference>
<keyword evidence="6 8" id="KW-1133">Transmembrane helix</keyword>
<evidence type="ECO:0000256" key="4">
    <source>
        <dbReference type="ARBA" id="ARBA00022741"/>
    </source>
</evidence>
<keyword evidence="12" id="KW-1185">Reference proteome</keyword>
<dbReference type="Gene3D" id="3.40.50.300">
    <property type="entry name" value="P-loop containing nucleotide triphosphate hydrolases"/>
    <property type="match status" value="1"/>
</dbReference>
<keyword evidence="7 8" id="KW-0472">Membrane</keyword>
<accession>A0ABZ0XS83</accession>
<feature type="transmembrane region" description="Helical" evidence="8">
    <location>
        <begin position="280"/>
        <end position="301"/>
    </location>
</feature>
<dbReference type="SMART" id="SM00382">
    <property type="entry name" value="AAA"/>
    <property type="match status" value="1"/>
</dbReference>
<feature type="transmembrane region" description="Helical" evidence="8">
    <location>
        <begin position="168"/>
        <end position="186"/>
    </location>
</feature>
<evidence type="ECO:0000313" key="12">
    <source>
        <dbReference type="Proteomes" id="UP001326110"/>
    </source>
</evidence>
<keyword evidence="2" id="KW-1003">Cell membrane</keyword>
<dbReference type="GO" id="GO:0005524">
    <property type="term" value="F:ATP binding"/>
    <property type="evidence" value="ECO:0007669"/>
    <property type="project" value="UniProtKB-KW"/>
</dbReference>
<dbReference type="InterPro" id="IPR027417">
    <property type="entry name" value="P-loop_NTPase"/>
</dbReference>
<gene>
    <name evidence="11" type="ORF">SR858_16135</name>
</gene>
<organism evidence="11 12">
    <name type="scientific">Duganella zoogloeoides</name>
    <dbReference type="NCBI Taxonomy" id="75659"/>
    <lineage>
        <taxon>Bacteria</taxon>
        <taxon>Pseudomonadati</taxon>
        <taxon>Pseudomonadota</taxon>
        <taxon>Betaproteobacteria</taxon>
        <taxon>Burkholderiales</taxon>
        <taxon>Oxalobacteraceae</taxon>
        <taxon>Telluria group</taxon>
        <taxon>Duganella</taxon>
    </lineage>
</organism>
<dbReference type="Gene3D" id="1.20.1560.10">
    <property type="entry name" value="ABC transporter type 1, transmembrane domain"/>
    <property type="match status" value="1"/>
</dbReference>
<dbReference type="Pfam" id="PF00005">
    <property type="entry name" value="ABC_tran"/>
    <property type="match status" value="1"/>
</dbReference>
<feature type="domain" description="ABC transmembrane type-1" evidence="10">
    <location>
        <begin position="21"/>
        <end position="301"/>
    </location>
</feature>
<dbReference type="InterPro" id="IPR036640">
    <property type="entry name" value="ABC1_TM_sf"/>
</dbReference>
<keyword evidence="3 8" id="KW-0812">Transmembrane</keyword>
<evidence type="ECO:0000256" key="5">
    <source>
        <dbReference type="ARBA" id="ARBA00022840"/>
    </source>
</evidence>
<feature type="transmembrane region" description="Helical" evidence="8">
    <location>
        <begin position="20"/>
        <end position="38"/>
    </location>
</feature>
<comment type="subcellular location">
    <subcellularLocation>
        <location evidence="1">Cell membrane</location>
        <topology evidence="1">Multi-pass membrane protein</topology>
    </subcellularLocation>
</comment>
<feature type="domain" description="ABC transporter" evidence="9">
    <location>
        <begin position="405"/>
        <end position="626"/>
    </location>
</feature>